<dbReference type="PANTHER" id="PTHR47976:SF108">
    <property type="entry name" value="G-TYPE LECTIN S-RECEPTOR-LIKE SERINE_THREONINE-PROTEIN KINASE LECRK1"/>
    <property type="match status" value="1"/>
</dbReference>
<dbReference type="InterPro" id="IPR011009">
    <property type="entry name" value="Kinase-like_dom_sf"/>
</dbReference>
<keyword evidence="8 18" id="KW-0547">Nucleotide-binding</keyword>
<keyword evidence="24" id="KW-1185">Reference proteome</keyword>
<evidence type="ECO:0000256" key="12">
    <source>
        <dbReference type="ARBA" id="ARBA00023136"/>
    </source>
</evidence>
<feature type="transmembrane region" description="Helical" evidence="20">
    <location>
        <begin position="446"/>
        <end position="473"/>
    </location>
</feature>
<accession>A0A6J0ZUL4</accession>
<dbReference type="InterPro" id="IPR000719">
    <property type="entry name" value="Prot_kinase_dom"/>
</dbReference>
<feature type="binding site" evidence="19">
    <location>
        <position position="537"/>
    </location>
    <ligand>
        <name>ATP</name>
        <dbReference type="ChEBI" id="CHEBI:30616"/>
    </ligand>
</feature>
<dbReference type="GeneID" id="110412225"/>
<dbReference type="CDD" id="cd14066">
    <property type="entry name" value="STKc_IRAK"/>
    <property type="match status" value="1"/>
</dbReference>
<comment type="subcellular location">
    <subcellularLocation>
        <location evidence="1">Membrane</location>
        <topology evidence="1">Single-pass type I membrane protein</topology>
    </subcellularLocation>
</comment>
<dbReference type="InterPro" id="IPR036426">
    <property type="entry name" value="Bulb-type_lectin_dom_sf"/>
</dbReference>
<proteinExistence type="inferred from homology"/>
<feature type="domain" description="Protein kinase" evidence="22">
    <location>
        <begin position="507"/>
        <end position="793"/>
    </location>
</feature>
<evidence type="ECO:0000256" key="3">
    <source>
        <dbReference type="ARBA" id="ARBA00022536"/>
    </source>
</evidence>
<evidence type="ECO:0000256" key="11">
    <source>
        <dbReference type="ARBA" id="ARBA00022989"/>
    </source>
</evidence>
<keyword evidence="10 18" id="KW-0067">ATP-binding</keyword>
<dbReference type="SUPFAM" id="SSF56112">
    <property type="entry name" value="Protein kinase-like (PK-like)"/>
    <property type="match status" value="1"/>
</dbReference>
<dbReference type="InterPro" id="IPR001480">
    <property type="entry name" value="Bulb-type_lectin_dom"/>
</dbReference>
<gene>
    <name evidence="25" type="primary">LOC110412225</name>
</gene>
<evidence type="ECO:0000256" key="7">
    <source>
        <dbReference type="ARBA" id="ARBA00022734"/>
    </source>
</evidence>
<dbReference type="Pfam" id="PF01453">
    <property type="entry name" value="B_lectin"/>
    <property type="match status" value="1"/>
</dbReference>
<reference evidence="25" key="1">
    <citation type="submission" date="2025-08" db="UniProtKB">
        <authorList>
            <consortium name="RefSeq"/>
        </authorList>
    </citation>
    <scope>IDENTIFICATION</scope>
    <source>
        <tissue evidence="25">Leaf</tissue>
    </source>
</reference>
<evidence type="ECO:0000256" key="20">
    <source>
        <dbReference type="SAM" id="Phobius"/>
    </source>
</evidence>
<dbReference type="PROSITE" id="PS50011">
    <property type="entry name" value="PROTEIN_KINASE_DOM"/>
    <property type="match status" value="1"/>
</dbReference>
<evidence type="ECO:0000256" key="21">
    <source>
        <dbReference type="SAM" id="SignalP"/>
    </source>
</evidence>
<evidence type="ECO:0000256" key="18">
    <source>
        <dbReference type="PIRNR" id="PIRNR000641"/>
    </source>
</evidence>
<dbReference type="GO" id="GO:0030246">
    <property type="term" value="F:carbohydrate binding"/>
    <property type="evidence" value="ECO:0007669"/>
    <property type="project" value="UniProtKB-KW"/>
</dbReference>
<evidence type="ECO:0000256" key="15">
    <source>
        <dbReference type="ARBA" id="ARBA00023180"/>
    </source>
</evidence>
<evidence type="ECO:0000259" key="22">
    <source>
        <dbReference type="PROSITE" id="PS50011"/>
    </source>
</evidence>
<dbReference type="InterPro" id="IPR051343">
    <property type="entry name" value="G-type_lectin_kinases/EP1-like"/>
</dbReference>
<dbReference type="RefSeq" id="XP_021278418.1">
    <property type="nucleotide sequence ID" value="XM_021422743.1"/>
</dbReference>
<comment type="similarity">
    <text evidence="18">Belongs to the protein kinase superfamily. Ser/Thr protein kinase family.</text>
</comment>
<keyword evidence="4 18" id="KW-0808">Transferase</keyword>
<protein>
    <recommendedName>
        <fullName evidence="18">Receptor-like serine/threonine-protein kinase</fullName>
        <ecNumber evidence="18">2.7.11.1</ecNumber>
    </recommendedName>
</protein>
<name>A0A6J0ZUL4_9ROSI</name>
<dbReference type="InterPro" id="IPR017441">
    <property type="entry name" value="Protein_kinase_ATP_BS"/>
</dbReference>
<dbReference type="SMART" id="SM00108">
    <property type="entry name" value="B_lectin"/>
    <property type="match status" value="1"/>
</dbReference>
<evidence type="ECO:0000256" key="10">
    <source>
        <dbReference type="ARBA" id="ARBA00022840"/>
    </source>
</evidence>
<evidence type="ECO:0000256" key="19">
    <source>
        <dbReference type="PROSITE-ProRule" id="PRU10141"/>
    </source>
</evidence>
<keyword evidence="2 18" id="KW-0723">Serine/threonine-protein kinase</keyword>
<dbReference type="SMART" id="SM00220">
    <property type="entry name" value="S_TKc"/>
    <property type="match status" value="1"/>
</dbReference>
<dbReference type="FunFam" id="1.10.510.10:FF:000237">
    <property type="entry name" value="G-type lectin S-receptor-like serine/threonine-protein kinase"/>
    <property type="match status" value="1"/>
</dbReference>
<feature type="chain" id="PRO_5026815560" description="Receptor-like serine/threonine-protein kinase" evidence="21">
    <location>
        <begin position="24"/>
        <end position="794"/>
    </location>
</feature>
<keyword evidence="15" id="KW-0325">Glycoprotein</keyword>
<dbReference type="PROSITE" id="PS00108">
    <property type="entry name" value="PROTEIN_KINASE_ST"/>
    <property type="match status" value="1"/>
</dbReference>
<evidence type="ECO:0000256" key="2">
    <source>
        <dbReference type="ARBA" id="ARBA00022527"/>
    </source>
</evidence>
<dbReference type="Gene3D" id="3.30.200.20">
    <property type="entry name" value="Phosphorylase Kinase, domain 1"/>
    <property type="match status" value="1"/>
</dbReference>
<dbReference type="InterPro" id="IPR008271">
    <property type="entry name" value="Ser/Thr_kinase_AS"/>
</dbReference>
<dbReference type="GO" id="GO:0005524">
    <property type="term" value="F:ATP binding"/>
    <property type="evidence" value="ECO:0007669"/>
    <property type="project" value="UniProtKB-UniRule"/>
</dbReference>
<dbReference type="GO" id="GO:0004674">
    <property type="term" value="F:protein serine/threonine kinase activity"/>
    <property type="evidence" value="ECO:0007669"/>
    <property type="project" value="UniProtKB-KW"/>
</dbReference>
<dbReference type="GO" id="GO:0016020">
    <property type="term" value="C:membrane"/>
    <property type="evidence" value="ECO:0007669"/>
    <property type="project" value="UniProtKB-SubCell"/>
</dbReference>
<dbReference type="SUPFAM" id="SSF51110">
    <property type="entry name" value="alpha-D-mannose-specific plant lectins"/>
    <property type="match status" value="2"/>
</dbReference>
<keyword evidence="3" id="KW-0245">EGF-like domain</keyword>
<dbReference type="AlphaFoldDB" id="A0A6J0ZUL4"/>
<dbReference type="InterPro" id="IPR024171">
    <property type="entry name" value="SRK-like_kinase"/>
</dbReference>
<evidence type="ECO:0000256" key="14">
    <source>
        <dbReference type="ARBA" id="ARBA00023170"/>
    </source>
</evidence>
<feature type="signal peptide" evidence="21">
    <location>
        <begin position="1"/>
        <end position="23"/>
    </location>
</feature>
<dbReference type="FunFam" id="2.90.10.30:FF:000001">
    <property type="entry name" value="Serine/threonine-protein kinase"/>
    <property type="match status" value="1"/>
</dbReference>
<dbReference type="Proteomes" id="UP000504621">
    <property type="component" value="Unplaced"/>
</dbReference>
<dbReference type="Pfam" id="PF00069">
    <property type="entry name" value="Pkinase"/>
    <property type="match status" value="1"/>
</dbReference>
<evidence type="ECO:0000256" key="16">
    <source>
        <dbReference type="ARBA" id="ARBA00047899"/>
    </source>
</evidence>
<evidence type="ECO:0000256" key="9">
    <source>
        <dbReference type="ARBA" id="ARBA00022777"/>
    </source>
</evidence>
<dbReference type="EC" id="2.7.11.1" evidence="18"/>
<dbReference type="PIRSF" id="PIRSF000641">
    <property type="entry name" value="SRK"/>
    <property type="match status" value="1"/>
</dbReference>
<dbReference type="CDD" id="cd00028">
    <property type="entry name" value="B_lectin"/>
    <property type="match status" value="1"/>
</dbReference>
<keyword evidence="6 21" id="KW-0732">Signal</keyword>
<organism evidence="24 25">
    <name type="scientific">Herrania umbratica</name>
    <dbReference type="NCBI Taxonomy" id="108875"/>
    <lineage>
        <taxon>Eukaryota</taxon>
        <taxon>Viridiplantae</taxon>
        <taxon>Streptophyta</taxon>
        <taxon>Embryophyta</taxon>
        <taxon>Tracheophyta</taxon>
        <taxon>Spermatophyta</taxon>
        <taxon>Magnoliopsida</taxon>
        <taxon>eudicotyledons</taxon>
        <taxon>Gunneridae</taxon>
        <taxon>Pentapetalae</taxon>
        <taxon>rosids</taxon>
        <taxon>malvids</taxon>
        <taxon>Malvales</taxon>
        <taxon>Malvaceae</taxon>
        <taxon>Byttnerioideae</taxon>
        <taxon>Herrania</taxon>
    </lineage>
</organism>
<keyword evidence="5 20" id="KW-0812">Transmembrane</keyword>
<comment type="catalytic activity">
    <reaction evidence="16 18">
        <text>L-threonyl-[protein] + ATP = O-phospho-L-threonyl-[protein] + ADP + H(+)</text>
        <dbReference type="Rhea" id="RHEA:46608"/>
        <dbReference type="Rhea" id="RHEA-COMP:11060"/>
        <dbReference type="Rhea" id="RHEA-COMP:11605"/>
        <dbReference type="ChEBI" id="CHEBI:15378"/>
        <dbReference type="ChEBI" id="CHEBI:30013"/>
        <dbReference type="ChEBI" id="CHEBI:30616"/>
        <dbReference type="ChEBI" id="CHEBI:61977"/>
        <dbReference type="ChEBI" id="CHEBI:456216"/>
        <dbReference type="EC" id="2.7.11.1"/>
    </reaction>
</comment>
<evidence type="ECO:0000259" key="23">
    <source>
        <dbReference type="PROSITE" id="PS50927"/>
    </source>
</evidence>
<dbReference type="Gene3D" id="1.10.510.10">
    <property type="entry name" value="Transferase(Phosphotransferase) domain 1"/>
    <property type="match status" value="1"/>
</dbReference>
<evidence type="ECO:0000313" key="24">
    <source>
        <dbReference type="Proteomes" id="UP000504621"/>
    </source>
</evidence>
<keyword evidence="7" id="KW-0430">Lectin</keyword>
<evidence type="ECO:0000256" key="13">
    <source>
        <dbReference type="ARBA" id="ARBA00023157"/>
    </source>
</evidence>
<dbReference type="CDD" id="cd01098">
    <property type="entry name" value="PAN_AP_plant"/>
    <property type="match status" value="1"/>
</dbReference>
<evidence type="ECO:0000256" key="5">
    <source>
        <dbReference type="ARBA" id="ARBA00022692"/>
    </source>
</evidence>
<dbReference type="PROSITE" id="PS00107">
    <property type="entry name" value="PROTEIN_KINASE_ATP"/>
    <property type="match status" value="1"/>
</dbReference>
<keyword evidence="13" id="KW-1015">Disulfide bond</keyword>
<dbReference type="Gene3D" id="2.90.10.10">
    <property type="entry name" value="Bulb-type lectin domain"/>
    <property type="match status" value="2"/>
</dbReference>
<evidence type="ECO:0000256" key="6">
    <source>
        <dbReference type="ARBA" id="ARBA00022729"/>
    </source>
</evidence>
<dbReference type="FunFam" id="3.30.200.20:FF:000059">
    <property type="entry name" value="S-receptor-like serine/threonine-protein kinase"/>
    <property type="match status" value="1"/>
</dbReference>
<evidence type="ECO:0000256" key="4">
    <source>
        <dbReference type="ARBA" id="ARBA00022679"/>
    </source>
</evidence>
<keyword evidence="12 20" id="KW-0472">Membrane</keyword>
<dbReference type="PANTHER" id="PTHR47976">
    <property type="entry name" value="G-TYPE LECTIN S-RECEPTOR-LIKE SERINE/THREONINE-PROTEIN KINASE SD2-5"/>
    <property type="match status" value="1"/>
</dbReference>
<dbReference type="PROSITE" id="PS50927">
    <property type="entry name" value="BULB_LECTIN"/>
    <property type="match status" value="1"/>
</dbReference>
<comment type="catalytic activity">
    <reaction evidence="17 18">
        <text>L-seryl-[protein] + ATP = O-phospho-L-seryl-[protein] + ADP + H(+)</text>
        <dbReference type="Rhea" id="RHEA:17989"/>
        <dbReference type="Rhea" id="RHEA-COMP:9863"/>
        <dbReference type="Rhea" id="RHEA-COMP:11604"/>
        <dbReference type="ChEBI" id="CHEBI:15378"/>
        <dbReference type="ChEBI" id="CHEBI:29999"/>
        <dbReference type="ChEBI" id="CHEBI:30616"/>
        <dbReference type="ChEBI" id="CHEBI:83421"/>
        <dbReference type="ChEBI" id="CHEBI:456216"/>
        <dbReference type="EC" id="2.7.11.1"/>
    </reaction>
</comment>
<evidence type="ECO:0000256" key="17">
    <source>
        <dbReference type="ARBA" id="ARBA00048679"/>
    </source>
</evidence>
<feature type="domain" description="Bulb-type lectin" evidence="23">
    <location>
        <begin position="29"/>
        <end position="147"/>
    </location>
</feature>
<keyword evidence="14" id="KW-0675">Receptor</keyword>
<evidence type="ECO:0000313" key="25">
    <source>
        <dbReference type="RefSeq" id="XP_021278418.1"/>
    </source>
</evidence>
<dbReference type="FunFam" id="2.90.10.10:FF:000013">
    <property type="entry name" value="G-type lectin S-receptor-like serine/threonine-protein kinase LECRK1"/>
    <property type="match status" value="1"/>
</dbReference>
<keyword evidence="9 18" id="KW-0418">Kinase</keyword>
<keyword evidence="11 20" id="KW-1133">Transmembrane helix</keyword>
<evidence type="ECO:0000256" key="1">
    <source>
        <dbReference type="ARBA" id="ARBA00004479"/>
    </source>
</evidence>
<evidence type="ECO:0000256" key="8">
    <source>
        <dbReference type="ARBA" id="ARBA00022741"/>
    </source>
</evidence>
<dbReference type="FunFam" id="2.90.10.10:FF:000024">
    <property type="entry name" value="Uncharacterized protein"/>
    <property type="match status" value="1"/>
</dbReference>
<dbReference type="OrthoDB" id="987442at2759"/>
<sequence>MASASLYSLHLVLICLFPYCVTAQTYRNITLGSSISARNDNSSWTSPSGDFAFGFQQIGTEMFILAIWFNKIPEKTIIWSANGANLVQEGSKIELTTDGQFVLSDAKGKEVWTATLPGTEVAYAAMLDTGNFVLASRDSTNLWESFNQPTDTILPAQQFDQGNRLVARYSEMNYSSGRFEFILQADGNLVLYTRAFPLDLVNTAYWSSKTVGSGFQVIFNQSGYIYLVARNGSILSMIASNGASTSQFYQRAILEYDGVFRQYVYPKTNGASSGRSMSWSLLSSVPSDICMSITEDTGGGACGFNSYCVLGTDQRPRCECPPGYSFLDPSNQMNGCKQDFVSQDCDGLQEANLFGFRDMPNTDWPLSDYEYFQPVSEDWCRQTCLNDCFCAVAIFRNGNCWKKKIPLSNGRLAPSVGGKALIKIRQENSTCKSVGEGSNNNDRSTLILIGSLLLSSSVFLNFLLLIVTLFVTLRFNSRRRKMLQLCPAIQGMSLRCFTYKELEEASSKFKDELGRGAFSTVYKGVLDLGNKNLVAIKNLEKVVTEGEHEFQAEMNTIGKTNHKNLVQLLGFCNEGQHRLLVYEYMSNGSLADYLFGNSRPSWHKRKQIAFGTARGLVYLHEECSNQIIHCDIKPQNILLDGSFTPRISDFGLAKLLKTDQTRTVTGIRGTKGYVAPEWFKSMPITVKVDVYSFGILLLELICCRKNFEQNIEDERQMVLADWVCDCYEERTLSLIVENDEEALEDFKTSEKYLMISIWCIQEDPSLRPTMKKVVQMLEGDVEVPLPPGASSFVS</sequence>